<dbReference type="PROSITE" id="PS50082">
    <property type="entry name" value="WD_REPEATS_2"/>
    <property type="match status" value="1"/>
</dbReference>
<dbReference type="InterPro" id="IPR001680">
    <property type="entry name" value="WD40_rpt"/>
</dbReference>
<proteinExistence type="predicted"/>
<dbReference type="OrthoDB" id="10251741at2759"/>
<accession>A0A0S4JA66</accession>
<sequence>MWTRRATLRWKSKEMIMSIAFSADDRFIATGHFDGAVTVYDAMSGSAKLDFNVSTPERHLPVTGLRFHPTQPVLLISTSAGILEKRDIRTGELIVQWKEEGNEVYCVDYRRDGRYFATAGSDGAIRVYDDATNHVTTMYSTMPEYSTNHSANRMYSVLFAPDDQNALYAGGWGNTVHVFDLRVTTGEKKNLFGAYLTGDALDVRNGLVLAASSRLDKRIELIDSETNAVNEIAWPSVHNFLPSAAKMSRDAGGEYIAVGGGGTNGLDHAAFVLERRTGKCVVDQTFDGSINAIAFSNSKDGLPTRVVFGDGVGHAHLFERPARALAK</sequence>
<reference evidence="3" key="1">
    <citation type="submission" date="2015-09" db="EMBL/GenBank/DDBJ databases">
        <authorList>
            <consortium name="Pathogen Informatics"/>
        </authorList>
    </citation>
    <scope>NUCLEOTIDE SEQUENCE [LARGE SCALE GENOMIC DNA]</scope>
    <source>
        <strain evidence="3">Lake Konstanz</strain>
    </source>
</reference>
<feature type="repeat" description="WD" evidence="1">
    <location>
        <begin position="97"/>
        <end position="129"/>
    </location>
</feature>
<evidence type="ECO:0000256" key="1">
    <source>
        <dbReference type="PROSITE-ProRule" id="PRU00221"/>
    </source>
</evidence>
<dbReference type="Proteomes" id="UP000051952">
    <property type="component" value="Unassembled WGS sequence"/>
</dbReference>
<dbReference type="Gene3D" id="2.130.10.10">
    <property type="entry name" value="YVTN repeat-like/Quinoprotein amine dehydrogenase"/>
    <property type="match status" value="2"/>
</dbReference>
<evidence type="ECO:0000313" key="3">
    <source>
        <dbReference type="Proteomes" id="UP000051952"/>
    </source>
</evidence>
<dbReference type="OMA" id="VIHWHAN"/>
<evidence type="ECO:0000313" key="2">
    <source>
        <dbReference type="EMBL" id="CUG86823.1"/>
    </source>
</evidence>
<dbReference type="PANTHER" id="PTHR47822">
    <property type="entry name" value="CARBOHYDRATE BINDING DOMAIN CONTAINING PROTEIN"/>
    <property type="match status" value="1"/>
</dbReference>
<protein>
    <submittedName>
        <fullName evidence="2">WD40 repeat-containing protein, putative</fullName>
    </submittedName>
</protein>
<dbReference type="Pfam" id="PF00400">
    <property type="entry name" value="WD40"/>
    <property type="match status" value="3"/>
</dbReference>
<keyword evidence="3" id="KW-1185">Reference proteome</keyword>
<dbReference type="InterPro" id="IPR036322">
    <property type="entry name" value="WD40_repeat_dom_sf"/>
</dbReference>
<dbReference type="VEuPathDB" id="TriTrypDB:BSAL_00095"/>
<keyword evidence="1" id="KW-0853">WD repeat</keyword>
<dbReference type="AlphaFoldDB" id="A0A0S4JA66"/>
<dbReference type="SUPFAM" id="SSF50978">
    <property type="entry name" value="WD40 repeat-like"/>
    <property type="match status" value="1"/>
</dbReference>
<dbReference type="InterPro" id="IPR015943">
    <property type="entry name" value="WD40/YVTN_repeat-like_dom_sf"/>
</dbReference>
<dbReference type="SMART" id="SM00320">
    <property type="entry name" value="WD40"/>
    <property type="match status" value="4"/>
</dbReference>
<dbReference type="EMBL" id="CYKH01001399">
    <property type="protein sequence ID" value="CUG86823.1"/>
    <property type="molecule type" value="Genomic_DNA"/>
</dbReference>
<dbReference type="PANTHER" id="PTHR47822:SF2">
    <property type="entry name" value="F-BOX AND WD-40 DOMAIN PROTEIN 7"/>
    <property type="match status" value="1"/>
</dbReference>
<gene>
    <name evidence="2" type="ORF">BSAL_00095</name>
</gene>
<organism evidence="2 3">
    <name type="scientific">Bodo saltans</name>
    <name type="common">Flagellated protozoan</name>
    <dbReference type="NCBI Taxonomy" id="75058"/>
    <lineage>
        <taxon>Eukaryota</taxon>
        <taxon>Discoba</taxon>
        <taxon>Euglenozoa</taxon>
        <taxon>Kinetoplastea</taxon>
        <taxon>Metakinetoplastina</taxon>
        <taxon>Eubodonida</taxon>
        <taxon>Bodonidae</taxon>
        <taxon>Bodo</taxon>
    </lineage>
</organism>
<name>A0A0S4JA66_BODSA</name>